<evidence type="ECO:0000256" key="10">
    <source>
        <dbReference type="ARBA" id="ARBA00022840"/>
    </source>
</evidence>
<dbReference type="GO" id="GO:0005524">
    <property type="term" value="F:ATP binding"/>
    <property type="evidence" value="ECO:0007669"/>
    <property type="project" value="UniProtKB-KW"/>
</dbReference>
<dbReference type="InterPro" id="IPR003660">
    <property type="entry name" value="HAMP_dom"/>
</dbReference>
<evidence type="ECO:0000256" key="13">
    <source>
        <dbReference type="ARBA" id="ARBA00023136"/>
    </source>
</evidence>
<dbReference type="PROSITE" id="PS50885">
    <property type="entry name" value="HAMP"/>
    <property type="match status" value="1"/>
</dbReference>
<feature type="transmembrane region" description="Helical" evidence="14">
    <location>
        <begin position="209"/>
        <end position="226"/>
    </location>
</feature>
<evidence type="ECO:0000256" key="7">
    <source>
        <dbReference type="ARBA" id="ARBA00022692"/>
    </source>
</evidence>
<feature type="transmembrane region" description="Helical" evidence="14">
    <location>
        <begin position="39"/>
        <end position="59"/>
    </location>
</feature>
<keyword evidence="6" id="KW-0808">Transferase</keyword>
<evidence type="ECO:0000256" key="12">
    <source>
        <dbReference type="ARBA" id="ARBA00023012"/>
    </source>
</evidence>
<keyword evidence="11 14" id="KW-1133">Transmembrane helix</keyword>
<keyword evidence="7 14" id="KW-0812">Transmembrane</keyword>
<comment type="caution">
    <text evidence="17">The sequence shown here is derived from an EMBL/GenBank/DDBJ whole genome shotgun (WGS) entry which is preliminary data.</text>
</comment>
<dbReference type="InterPro" id="IPR050398">
    <property type="entry name" value="HssS/ArlS-like"/>
</dbReference>
<dbReference type="Pfam" id="PF00512">
    <property type="entry name" value="HisKA"/>
    <property type="match status" value="1"/>
</dbReference>
<name>A0A0F9GBU3_9ZZZZ</name>
<protein>
    <recommendedName>
        <fullName evidence="3">histidine kinase</fullName>
        <ecNumber evidence="3">2.7.13.3</ecNumber>
    </recommendedName>
</protein>
<feature type="non-terminal residue" evidence="17">
    <location>
        <position position="471"/>
    </location>
</feature>
<evidence type="ECO:0000256" key="11">
    <source>
        <dbReference type="ARBA" id="ARBA00022989"/>
    </source>
</evidence>
<keyword evidence="13 14" id="KW-0472">Membrane</keyword>
<accession>A0A0F9GBU3</accession>
<dbReference type="EC" id="2.7.13.3" evidence="3"/>
<feature type="domain" description="HAMP" evidence="16">
    <location>
        <begin position="307"/>
        <end position="335"/>
    </location>
</feature>
<dbReference type="EMBL" id="LAZR01018457">
    <property type="protein sequence ID" value="KKL96344.1"/>
    <property type="molecule type" value="Genomic_DNA"/>
</dbReference>
<keyword evidence="12" id="KW-0902">Two-component regulatory system</keyword>
<keyword evidence="10" id="KW-0067">ATP-binding</keyword>
<feature type="domain" description="Histidine kinase" evidence="15">
    <location>
        <begin position="352"/>
        <end position="471"/>
    </location>
</feature>
<dbReference type="InterPro" id="IPR036890">
    <property type="entry name" value="HATPase_C_sf"/>
</dbReference>
<evidence type="ECO:0000256" key="6">
    <source>
        <dbReference type="ARBA" id="ARBA00022679"/>
    </source>
</evidence>
<dbReference type="PANTHER" id="PTHR45528:SF1">
    <property type="entry name" value="SENSOR HISTIDINE KINASE CPXA"/>
    <property type="match status" value="1"/>
</dbReference>
<evidence type="ECO:0000256" key="9">
    <source>
        <dbReference type="ARBA" id="ARBA00022777"/>
    </source>
</evidence>
<dbReference type="InterPro" id="IPR005467">
    <property type="entry name" value="His_kinase_dom"/>
</dbReference>
<comment type="subcellular location">
    <subcellularLocation>
        <location evidence="2">Cell membrane</location>
        <topology evidence="2">Multi-pass membrane protein</topology>
    </subcellularLocation>
</comment>
<dbReference type="AlphaFoldDB" id="A0A0F9GBU3"/>
<evidence type="ECO:0000256" key="3">
    <source>
        <dbReference type="ARBA" id="ARBA00012438"/>
    </source>
</evidence>
<dbReference type="PROSITE" id="PS50109">
    <property type="entry name" value="HIS_KIN"/>
    <property type="match status" value="1"/>
</dbReference>
<organism evidence="17">
    <name type="scientific">marine sediment metagenome</name>
    <dbReference type="NCBI Taxonomy" id="412755"/>
    <lineage>
        <taxon>unclassified sequences</taxon>
        <taxon>metagenomes</taxon>
        <taxon>ecological metagenomes</taxon>
    </lineage>
</organism>
<evidence type="ECO:0000259" key="16">
    <source>
        <dbReference type="PROSITE" id="PS50885"/>
    </source>
</evidence>
<dbReference type="InterPro" id="IPR003661">
    <property type="entry name" value="HisK_dim/P_dom"/>
</dbReference>
<evidence type="ECO:0000313" key="17">
    <source>
        <dbReference type="EMBL" id="KKL96344.1"/>
    </source>
</evidence>
<dbReference type="InterPro" id="IPR036097">
    <property type="entry name" value="HisK_dim/P_sf"/>
</dbReference>
<dbReference type="PANTHER" id="PTHR45528">
    <property type="entry name" value="SENSOR HISTIDINE KINASE CPXA"/>
    <property type="match status" value="1"/>
</dbReference>
<gene>
    <name evidence="17" type="ORF">LCGC14_1845410</name>
</gene>
<evidence type="ECO:0000256" key="4">
    <source>
        <dbReference type="ARBA" id="ARBA00022475"/>
    </source>
</evidence>
<evidence type="ECO:0000256" key="2">
    <source>
        <dbReference type="ARBA" id="ARBA00004651"/>
    </source>
</evidence>
<sequence>MAELGKFGGGTFIDSAWMLHVSRFISSVFSGVKSLQTKFIIIASAIAVISMFIMGWAIALRESADNHRYVALKGVVLAESIAVTIKSDFQNFLDDKPDKSRFLDSFISDIFKQSGFRILYLVVHDSKQQIAAHSSSLNEGRAFRDHISSGLIESSYAVKRSVNDHERGVKTIHISVPLIDGETRLGTLSMAVSHEEMENLIHKLPLKETALPVIILIGGLGIIVLMNRRFIKPVSDLAVAMESAGGSLRNVKTEGKGDYAIFLPAQSSNGMVDRIRKANQEYMKTHEKLLEFMEKLEPPNEDMLGGKIYVKGSDEVELLCRSYNSMIDRLREANQKLVQSQKLASIGILASGVAHEINNPIGGMFNCVKMLEEVGDKEELRHKYHELIKVGLNRIEDTVGKLLLMSRRQESEPAVAEVDQAVDYVLGFIEYKMKKTGITFFHNIKSGVSVHLPPLDLQQVFINLLMNSVQA</sequence>
<keyword evidence="4" id="KW-1003">Cell membrane</keyword>
<keyword evidence="5" id="KW-0597">Phosphoprotein</keyword>
<dbReference type="GO" id="GO:0005886">
    <property type="term" value="C:plasma membrane"/>
    <property type="evidence" value="ECO:0007669"/>
    <property type="project" value="UniProtKB-SubCell"/>
</dbReference>
<dbReference type="SUPFAM" id="SSF47384">
    <property type="entry name" value="Homodimeric domain of signal transducing histidine kinase"/>
    <property type="match status" value="1"/>
</dbReference>
<proteinExistence type="predicted"/>
<dbReference type="SUPFAM" id="SSF55874">
    <property type="entry name" value="ATPase domain of HSP90 chaperone/DNA topoisomerase II/histidine kinase"/>
    <property type="match status" value="1"/>
</dbReference>
<evidence type="ECO:0000256" key="8">
    <source>
        <dbReference type="ARBA" id="ARBA00022741"/>
    </source>
</evidence>
<dbReference type="Gene3D" id="1.10.287.130">
    <property type="match status" value="1"/>
</dbReference>
<dbReference type="CDD" id="cd00082">
    <property type="entry name" value="HisKA"/>
    <property type="match status" value="1"/>
</dbReference>
<evidence type="ECO:0000256" key="14">
    <source>
        <dbReference type="SAM" id="Phobius"/>
    </source>
</evidence>
<keyword evidence="8" id="KW-0547">Nucleotide-binding</keyword>
<reference evidence="17" key="1">
    <citation type="journal article" date="2015" name="Nature">
        <title>Complex archaea that bridge the gap between prokaryotes and eukaryotes.</title>
        <authorList>
            <person name="Spang A."/>
            <person name="Saw J.H."/>
            <person name="Jorgensen S.L."/>
            <person name="Zaremba-Niedzwiedzka K."/>
            <person name="Martijn J."/>
            <person name="Lind A.E."/>
            <person name="van Eijk R."/>
            <person name="Schleper C."/>
            <person name="Guy L."/>
            <person name="Ettema T.J."/>
        </authorList>
    </citation>
    <scope>NUCLEOTIDE SEQUENCE</scope>
</reference>
<evidence type="ECO:0000256" key="5">
    <source>
        <dbReference type="ARBA" id="ARBA00022553"/>
    </source>
</evidence>
<keyword evidence="9" id="KW-0418">Kinase</keyword>
<evidence type="ECO:0000259" key="15">
    <source>
        <dbReference type="PROSITE" id="PS50109"/>
    </source>
</evidence>
<dbReference type="GO" id="GO:0000155">
    <property type="term" value="F:phosphorelay sensor kinase activity"/>
    <property type="evidence" value="ECO:0007669"/>
    <property type="project" value="InterPro"/>
</dbReference>
<evidence type="ECO:0000256" key="1">
    <source>
        <dbReference type="ARBA" id="ARBA00000085"/>
    </source>
</evidence>
<comment type="catalytic activity">
    <reaction evidence="1">
        <text>ATP + protein L-histidine = ADP + protein N-phospho-L-histidine.</text>
        <dbReference type="EC" id="2.7.13.3"/>
    </reaction>
</comment>
<dbReference type="SMART" id="SM00388">
    <property type="entry name" value="HisKA"/>
    <property type="match status" value="1"/>
</dbReference>